<accession>A0A2I2G4N1</accession>
<dbReference type="GeneID" id="36560017"/>
<reference evidence="1 2" key="1">
    <citation type="submission" date="2016-12" db="EMBL/GenBank/DDBJ databases">
        <title>The genomes of Aspergillus section Nigri reveals drivers in fungal speciation.</title>
        <authorList>
            <consortium name="DOE Joint Genome Institute"/>
            <person name="Vesth T.C."/>
            <person name="Nybo J."/>
            <person name="Theobald S."/>
            <person name="Brandl J."/>
            <person name="Frisvad J.C."/>
            <person name="Nielsen K.F."/>
            <person name="Lyhne E.K."/>
            <person name="Kogle M.E."/>
            <person name="Kuo A."/>
            <person name="Riley R."/>
            <person name="Clum A."/>
            <person name="Nolan M."/>
            <person name="Lipzen A."/>
            <person name="Salamov A."/>
            <person name="Henrissat B."/>
            <person name="Wiebenga A."/>
            <person name="De Vries R.P."/>
            <person name="Grigoriev I.V."/>
            <person name="Mortensen U.H."/>
            <person name="Andersen M.R."/>
            <person name="Baker S.E."/>
        </authorList>
    </citation>
    <scope>NUCLEOTIDE SEQUENCE [LARGE SCALE GENOMIC DNA]</scope>
    <source>
        <strain evidence="1 2">IBT 23096</strain>
    </source>
</reference>
<sequence>MLGGTGQGKEGTKTCVNQEDLTVLTAHQSLLLETPPLAEAVAAFKDSKSQPTYQTNALKQQVGKHAQYLRAARYGPTTTSGSRYENMRQQPTWQTNALKQQVGRHAHYLRVGRYGLFLFYLNKPDVPETCSNS</sequence>
<dbReference type="VEuPathDB" id="FungiDB:P170DRAFT_465387"/>
<comment type="caution">
    <text evidence="1">The sequence shown here is derived from an EMBL/GenBank/DDBJ whole genome shotgun (WGS) entry which is preliminary data.</text>
</comment>
<dbReference type="Proteomes" id="UP000234275">
    <property type="component" value="Unassembled WGS sequence"/>
</dbReference>
<evidence type="ECO:0000313" key="1">
    <source>
        <dbReference type="EMBL" id="PLB47840.1"/>
    </source>
</evidence>
<proteinExistence type="predicted"/>
<keyword evidence="2" id="KW-1185">Reference proteome</keyword>
<dbReference type="AlphaFoldDB" id="A0A2I2G4N1"/>
<protein>
    <submittedName>
        <fullName evidence="1">Uncharacterized protein</fullName>
    </submittedName>
</protein>
<dbReference type="RefSeq" id="XP_024703142.1">
    <property type="nucleotide sequence ID" value="XM_024852319.1"/>
</dbReference>
<evidence type="ECO:0000313" key="2">
    <source>
        <dbReference type="Proteomes" id="UP000234275"/>
    </source>
</evidence>
<gene>
    <name evidence="1" type="ORF">P170DRAFT_465387</name>
</gene>
<organism evidence="1 2">
    <name type="scientific">Aspergillus steynii IBT 23096</name>
    <dbReference type="NCBI Taxonomy" id="1392250"/>
    <lineage>
        <taxon>Eukaryota</taxon>
        <taxon>Fungi</taxon>
        <taxon>Dikarya</taxon>
        <taxon>Ascomycota</taxon>
        <taxon>Pezizomycotina</taxon>
        <taxon>Eurotiomycetes</taxon>
        <taxon>Eurotiomycetidae</taxon>
        <taxon>Eurotiales</taxon>
        <taxon>Aspergillaceae</taxon>
        <taxon>Aspergillus</taxon>
        <taxon>Aspergillus subgen. Circumdati</taxon>
    </lineage>
</organism>
<name>A0A2I2G4N1_9EURO</name>
<dbReference type="EMBL" id="MSFO01000005">
    <property type="protein sequence ID" value="PLB47840.1"/>
    <property type="molecule type" value="Genomic_DNA"/>
</dbReference>